<comment type="caution">
    <text evidence="1">The sequence shown here is derived from an EMBL/GenBank/DDBJ whole genome shotgun (WGS) entry which is preliminary data.</text>
</comment>
<evidence type="ECO:0000313" key="2">
    <source>
        <dbReference type="Proteomes" id="UP000091857"/>
    </source>
</evidence>
<keyword evidence="2" id="KW-1185">Reference proteome</keyword>
<accession>A0ACB7GL70</accession>
<organism evidence="1 2">
    <name type="scientific">Manihot esculenta</name>
    <name type="common">Cassava</name>
    <name type="synonym">Jatropha manihot</name>
    <dbReference type="NCBI Taxonomy" id="3983"/>
    <lineage>
        <taxon>Eukaryota</taxon>
        <taxon>Viridiplantae</taxon>
        <taxon>Streptophyta</taxon>
        <taxon>Embryophyta</taxon>
        <taxon>Tracheophyta</taxon>
        <taxon>Spermatophyta</taxon>
        <taxon>Magnoliopsida</taxon>
        <taxon>eudicotyledons</taxon>
        <taxon>Gunneridae</taxon>
        <taxon>Pentapetalae</taxon>
        <taxon>rosids</taxon>
        <taxon>fabids</taxon>
        <taxon>Malpighiales</taxon>
        <taxon>Euphorbiaceae</taxon>
        <taxon>Crotonoideae</taxon>
        <taxon>Manihoteae</taxon>
        <taxon>Manihot</taxon>
    </lineage>
</organism>
<reference evidence="2" key="1">
    <citation type="journal article" date="2016" name="Nat. Biotechnol.">
        <title>Sequencing wild and cultivated cassava and related species reveals extensive interspecific hybridization and genetic diversity.</title>
        <authorList>
            <person name="Bredeson J.V."/>
            <person name="Lyons J.B."/>
            <person name="Prochnik S.E."/>
            <person name="Wu G.A."/>
            <person name="Ha C.M."/>
            <person name="Edsinger-Gonzales E."/>
            <person name="Grimwood J."/>
            <person name="Schmutz J."/>
            <person name="Rabbi I.Y."/>
            <person name="Egesi C."/>
            <person name="Nauluvula P."/>
            <person name="Lebot V."/>
            <person name="Ndunguru J."/>
            <person name="Mkamilo G."/>
            <person name="Bart R.S."/>
            <person name="Setter T.L."/>
            <person name="Gleadow R.M."/>
            <person name="Kulakow P."/>
            <person name="Ferguson M.E."/>
            <person name="Rounsley S."/>
            <person name="Rokhsar D.S."/>
        </authorList>
    </citation>
    <scope>NUCLEOTIDE SEQUENCE [LARGE SCALE GENOMIC DNA]</scope>
    <source>
        <strain evidence="2">cv. AM560-2</strain>
    </source>
</reference>
<name>A0ACB7GL70_MANES</name>
<dbReference type="EMBL" id="CM004399">
    <property type="protein sequence ID" value="KAG8640433.1"/>
    <property type="molecule type" value="Genomic_DNA"/>
</dbReference>
<sequence>MHIRKKHREGSINSWTYHSRSQQNISNSHSLLHQFPYPENKLHFLSFFLFCLNTSRQEANTMKQKVVIRVPLNGEKSRSKAMKIAVSVSGVESAALGGQDKSQIEVVGDVDPVKLTTQLRKCVGQAELLSVSAVGEKKEEKKEEVKVQQMVWPYVGSVPHHQYMYEVVHPVEQYQDPFCSIM</sequence>
<gene>
    <name evidence="1" type="ORF">MANES_13G059500v8</name>
</gene>
<evidence type="ECO:0000313" key="1">
    <source>
        <dbReference type="EMBL" id="KAG8640433.1"/>
    </source>
</evidence>
<proteinExistence type="predicted"/>
<protein>
    <submittedName>
        <fullName evidence="1">Uncharacterized protein</fullName>
    </submittedName>
</protein>
<dbReference type="Proteomes" id="UP000091857">
    <property type="component" value="Chromosome 13"/>
</dbReference>